<evidence type="ECO:0000313" key="3">
    <source>
        <dbReference type="Proteomes" id="UP000233551"/>
    </source>
</evidence>
<feature type="non-terminal residue" evidence="2">
    <location>
        <position position="65"/>
    </location>
</feature>
<comment type="caution">
    <text evidence="2">The sequence shown here is derived from an EMBL/GenBank/DDBJ whole genome shotgun (WGS) entry which is preliminary data.</text>
</comment>
<evidence type="ECO:0000256" key="1">
    <source>
        <dbReference type="SAM" id="MobiDB-lite"/>
    </source>
</evidence>
<dbReference type="Proteomes" id="UP000233551">
    <property type="component" value="Unassembled WGS sequence"/>
</dbReference>
<evidence type="ECO:0000313" key="2">
    <source>
        <dbReference type="EMBL" id="PKI30911.1"/>
    </source>
</evidence>
<gene>
    <name evidence="2" type="ORF">CRG98_048698</name>
</gene>
<dbReference type="AlphaFoldDB" id="A0A2I0HGU9"/>
<keyword evidence="3" id="KW-1185">Reference proteome</keyword>
<reference evidence="2 3" key="1">
    <citation type="submission" date="2017-11" db="EMBL/GenBank/DDBJ databases">
        <title>De-novo sequencing of pomegranate (Punica granatum L.) genome.</title>
        <authorList>
            <person name="Akparov Z."/>
            <person name="Amiraslanov A."/>
            <person name="Hajiyeva S."/>
            <person name="Abbasov M."/>
            <person name="Kaur K."/>
            <person name="Hamwieh A."/>
            <person name="Solovyev V."/>
            <person name="Salamov A."/>
            <person name="Braich B."/>
            <person name="Kosarev P."/>
            <person name="Mahmoud A."/>
            <person name="Hajiyev E."/>
            <person name="Babayeva S."/>
            <person name="Izzatullayeva V."/>
            <person name="Mammadov A."/>
            <person name="Mammadov A."/>
            <person name="Sharifova S."/>
            <person name="Ojaghi J."/>
            <person name="Eynullazada K."/>
            <person name="Bayramov B."/>
            <person name="Abdulazimova A."/>
            <person name="Shahmuradov I."/>
        </authorList>
    </citation>
    <scope>NUCLEOTIDE SEQUENCE [LARGE SCALE GENOMIC DNA]</scope>
    <source>
        <strain evidence="3">cv. AG2017</strain>
        <tissue evidence="2">Leaf</tissue>
    </source>
</reference>
<protein>
    <submittedName>
        <fullName evidence="2">Uncharacterized protein</fullName>
    </submittedName>
</protein>
<feature type="region of interest" description="Disordered" evidence="1">
    <location>
        <begin position="43"/>
        <end position="65"/>
    </location>
</feature>
<name>A0A2I0HGU9_PUNGR</name>
<sequence length="65" mass="7233">MPKGKCIGTLERKFGCWTEQPNVLGVRAHRQALGQVRGAQASALQWARGSRRTTAGERYYSPENT</sequence>
<dbReference type="EMBL" id="PGOL01020314">
    <property type="protein sequence ID" value="PKI30911.1"/>
    <property type="molecule type" value="Genomic_DNA"/>
</dbReference>
<organism evidence="2 3">
    <name type="scientific">Punica granatum</name>
    <name type="common">Pomegranate</name>
    <dbReference type="NCBI Taxonomy" id="22663"/>
    <lineage>
        <taxon>Eukaryota</taxon>
        <taxon>Viridiplantae</taxon>
        <taxon>Streptophyta</taxon>
        <taxon>Embryophyta</taxon>
        <taxon>Tracheophyta</taxon>
        <taxon>Spermatophyta</taxon>
        <taxon>Magnoliopsida</taxon>
        <taxon>eudicotyledons</taxon>
        <taxon>Gunneridae</taxon>
        <taxon>Pentapetalae</taxon>
        <taxon>rosids</taxon>
        <taxon>malvids</taxon>
        <taxon>Myrtales</taxon>
        <taxon>Lythraceae</taxon>
        <taxon>Punica</taxon>
    </lineage>
</organism>
<accession>A0A2I0HGU9</accession>
<proteinExistence type="predicted"/>